<dbReference type="PROSITE" id="PS51900">
    <property type="entry name" value="CB"/>
    <property type="match status" value="1"/>
</dbReference>
<evidence type="ECO:0000256" key="7">
    <source>
        <dbReference type="ARBA" id="ARBA00023172"/>
    </source>
</evidence>
<dbReference type="Proteomes" id="UP000509222">
    <property type="component" value="Plasmid unnamed2"/>
</dbReference>
<dbReference type="GO" id="GO:0007059">
    <property type="term" value="P:chromosome segregation"/>
    <property type="evidence" value="ECO:0007669"/>
    <property type="project" value="UniProtKB-KW"/>
</dbReference>
<dbReference type="InterPro" id="IPR013762">
    <property type="entry name" value="Integrase-like_cat_sf"/>
</dbReference>
<dbReference type="NCBIfam" id="NF003462">
    <property type="entry name" value="PRK05084.1"/>
    <property type="match status" value="1"/>
</dbReference>
<evidence type="ECO:0000256" key="1">
    <source>
        <dbReference type="ARBA" id="ARBA00004496"/>
    </source>
</evidence>
<keyword evidence="5" id="KW-0229">DNA integration</keyword>
<accession>A0A7H8QG63</accession>
<geneLocation type="plasmid" evidence="12 13">
    <name>unnamed2</name>
</geneLocation>
<evidence type="ECO:0000313" key="12">
    <source>
        <dbReference type="EMBL" id="QKX52906.1"/>
    </source>
</evidence>
<dbReference type="InterPro" id="IPR002104">
    <property type="entry name" value="Integrase_catalytic"/>
</dbReference>
<reference evidence="12 13" key="1">
    <citation type="submission" date="2020-04" db="EMBL/GenBank/DDBJ databases">
        <authorList>
            <person name="Pajer P."/>
            <person name="Broz P."/>
        </authorList>
    </citation>
    <scope>NUCLEOTIDE SEQUENCE [LARGE SCALE GENOMIC DNA]</scope>
    <source>
        <strain evidence="13">NRL-ATB46093</strain>
        <plasmid evidence="12 13">unnamed2</plasmid>
    </source>
</reference>
<evidence type="ECO:0000256" key="5">
    <source>
        <dbReference type="ARBA" id="ARBA00022908"/>
    </source>
</evidence>
<evidence type="ECO:0000259" key="11">
    <source>
        <dbReference type="PROSITE" id="PS51900"/>
    </source>
</evidence>
<dbReference type="InterPro" id="IPR044068">
    <property type="entry name" value="CB"/>
</dbReference>
<keyword evidence="4" id="KW-0159">Chromosome partition</keyword>
<keyword evidence="6 9" id="KW-0238">DNA-binding</keyword>
<evidence type="ECO:0000256" key="4">
    <source>
        <dbReference type="ARBA" id="ARBA00022829"/>
    </source>
</evidence>
<dbReference type="EMBL" id="CP051179">
    <property type="protein sequence ID" value="QKX52906.1"/>
    <property type="molecule type" value="Genomic_DNA"/>
</dbReference>
<dbReference type="RefSeq" id="WP_176295315.1">
    <property type="nucleotide sequence ID" value="NZ_CP051179.1"/>
</dbReference>
<dbReference type="PANTHER" id="PTHR30349:SF77">
    <property type="entry name" value="TYROSINE RECOMBINASE XERC"/>
    <property type="match status" value="1"/>
</dbReference>
<dbReference type="GO" id="GO:0015074">
    <property type="term" value="P:DNA integration"/>
    <property type="evidence" value="ECO:0007669"/>
    <property type="project" value="UniProtKB-KW"/>
</dbReference>
<evidence type="ECO:0000256" key="6">
    <source>
        <dbReference type="ARBA" id="ARBA00023125"/>
    </source>
</evidence>
<comment type="subcellular location">
    <subcellularLocation>
        <location evidence="1">Cytoplasm</location>
    </subcellularLocation>
</comment>
<evidence type="ECO:0000256" key="8">
    <source>
        <dbReference type="ARBA" id="ARBA00023306"/>
    </source>
</evidence>
<gene>
    <name evidence="12" type="primary">xerS</name>
    <name evidence="12" type="ORF">HF394_19970</name>
</gene>
<reference evidence="13" key="2">
    <citation type="submission" date="2020-06" db="EMBL/GenBank/DDBJ databases">
        <title>Isolation of Planomicrobium glaciei.</title>
        <authorList>
            <person name="Malisova L."/>
            <person name="Safrankova R."/>
            <person name="Jakubu V."/>
            <person name="Spanelova P."/>
        </authorList>
    </citation>
    <scope>NUCLEOTIDE SEQUENCE [LARGE SCALE GENOMIC DNA]</scope>
    <source>
        <strain evidence="13">NRL-ATB46093</strain>
        <plasmid evidence="13">unnamed2</plasmid>
    </source>
</reference>
<evidence type="ECO:0000256" key="9">
    <source>
        <dbReference type="PROSITE-ProRule" id="PRU01248"/>
    </source>
</evidence>
<evidence type="ECO:0000256" key="3">
    <source>
        <dbReference type="ARBA" id="ARBA00022618"/>
    </source>
</evidence>
<evidence type="ECO:0000259" key="10">
    <source>
        <dbReference type="PROSITE" id="PS51898"/>
    </source>
</evidence>
<dbReference type="PROSITE" id="PS51898">
    <property type="entry name" value="TYR_RECOMBINASE"/>
    <property type="match status" value="1"/>
</dbReference>
<protein>
    <submittedName>
        <fullName evidence="12">Tyrosine recombinase XerS</fullName>
    </submittedName>
</protein>
<dbReference type="Gene3D" id="1.10.150.130">
    <property type="match status" value="1"/>
</dbReference>
<dbReference type="InterPro" id="IPR011010">
    <property type="entry name" value="DNA_brk_join_enz"/>
</dbReference>
<dbReference type="GO" id="GO:0006310">
    <property type="term" value="P:DNA recombination"/>
    <property type="evidence" value="ECO:0007669"/>
    <property type="project" value="UniProtKB-KW"/>
</dbReference>
<dbReference type="InterPro" id="IPR050090">
    <property type="entry name" value="Tyrosine_recombinase_XerCD"/>
</dbReference>
<sequence length="371" mass="42952">MPAPTRKTILAEQHIEQAIQDMPFYVVEYIRSKKRASYSSLTLSGYLHDYKRFFDWLRQEGLATAETTKDVPYTVLEKLQKKDIELFIEMLMEEKIEKNEGVFVKRSADSTNRFIQSLKSLFNYLTQESESDDGECYFYRNVMAKIKTPKKQESTAFRSKRISASMYSGKQMTDFLNFVKRDYVNTLESRAAARFEHNRLRDIAIISLLQGSGARVNEVAGLLLADIDTVHGDITALRKGNQLDTISVTETAMQDLKEYLEERDWLYKPDKKNQFVFLTKYRGKANPITVESIEKLVKKYSEAFMDGKRLSPHKLRHSFSKGFLDEGGSLPALRDQLGHNSIETTSLYMNVSQEEQRSVLKRMDSSNKRKE</sequence>
<dbReference type="SUPFAM" id="SSF56349">
    <property type="entry name" value="DNA breaking-rejoining enzymes"/>
    <property type="match status" value="1"/>
</dbReference>
<evidence type="ECO:0000256" key="2">
    <source>
        <dbReference type="ARBA" id="ARBA00022490"/>
    </source>
</evidence>
<proteinExistence type="predicted"/>
<dbReference type="GO" id="GO:0005737">
    <property type="term" value="C:cytoplasm"/>
    <property type="evidence" value="ECO:0007669"/>
    <property type="project" value="UniProtKB-SubCell"/>
</dbReference>
<dbReference type="PANTHER" id="PTHR30349">
    <property type="entry name" value="PHAGE INTEGRASE-RELATED"/>
    <property type="match status" value="1"/>
</dbReference>
<organism evidence="12 13">
    <name type="scientific">Planococcus glaciei</name>
    <dbReference type="NCBI Taxonomy" id="459472"/>
    <lineage>
        <taxon>Bacteria</taxon>
        <taxon>Bacillati</taxon>
        <taxon>Bacillota</taxon>
        <taxon>Bacilli</taxon>
        <taxon>Bacillales</taxon>
        <taxon>Caryophanaceae</taxon>
        <taxon>Planococcus</taxon>
    </lineage>
</organism>
<feature type="domain" description="Core-binding (CB)" evidence="11">
    <location>
        <begin position="20"/>
        <end position="126"/>
    </location>
</feature>
<keyword evidence="13" id="KW-1185">Reference proteome</keyword>
<dbReference type="Pfam" id="PF00589">
    <property type="entry name" value="Phage_integrase"/>
    <property type="match status" value="1"/>
</dbReference>
<feature type="domain" description="Tyr recombinase" evidence="10">
    <location>
        <begin position="174"/>
        <end position="361"/>
    </location>
</feature>
<dbReference type="AlphaFoldDB" id="A0A7H8QG63"/>
<evidence type="ECO:0000313" key="13">
    <source>
        <dbReference type="Proteomes" id="UP000509222"/>
    </source>
</evidence>
<keyword evidence="2" id="KW-0963">Cytoplasm</keyword>
<dbReference type="Gene3D" id="1.10.443.10">
    <property type="entry name" value="Intergrase catalytic core"/>
    <property type="match status" value="1"/>
</dbReference>
<dbReference type="GO" id="GO:0051301">
    <property type="term" value="P:cell division"/>
    <property type="evidence" value="ECO:0007669"/>
    <property type="project" value="UniProtKB-KW"/>
</dbReference>
<keyword evidence="7" id="KW-0233">DNA recombination</keyword>
<keyword evidence="3" id="KW-0132">Cell division</keyword>
<name>A0A7H8QG63_9BACL</name>
<keyword evidence="8" id="KW-0131">Cell cycle</keyword>
<dbReference type="GO" id="GO:0003677">
    <property type="term" value="F:DNA binding"/>
    <property type="evidence" value="ECO:0007669"/>
    <property type="project" value="UniProtKB-UniRule"/>
</dbReference>
<keyword evidence="12" id="KW-0614">Plasmid</keyword>
<dbReference type="InterPro" id="IPR010998">
    <property type="entry name" value="Integrase_recombinase_N"/>
</dbReference>